<evidence type="ECO:0000313" key="4">
    <source>
        <dbReference type="EMBL" id="MFC4913204.1"/>
    </source>
</evidence>
<feature type="region of interest" description="Disordered" evidence="1">
    <location>
        <begin position="220"/>
        <end position="241"/>
    </location>
</feature>
<evidence type="ECO:0000256" key="1">
    <source>
        <dbReference type="SAM" id="MobiDB-lite"/>
    </source>
</evidence>
<feature type="domain" description="DUF4097" evidence="3">
    <location>
        <begin position="114"/>
        <end position="238"/>
    </location>
</feature>
<dbReference type="RefSeq" id="WP_378263893.1">
    <property type="nucleotide sequence ID" value="NZ_JBHSIT010000015.1"/>
</dbReference>
<gene>
    <name evidence="4" type="ORF">ACFPCY_38310</name>
</gene>
<sequence>MSLSVKILPATAALLAVVPLSACGVGIGTADAKKEQRTYTVSDRLTGLKVTGRTGSVEVVGADVSAVTVTERLRFTENGRPNVRHQVTNGTLEATYSCPNSFSLTGHTCEVDYRVTVPRALAAEVRTDTGGISLTGLTGAVTARTNTGSVTGTELRPAASARFSARTDTGSVRLTFGTAPASLTARANTGQVKILLPSAQRYAVTADTNTGKTRVTIPTAPGASHTVDAHTDTGDLTLAPA</sequence>
<reference evidence="5" key="1">
    <citation type="journal article" date="2019" name="Int. J. Syst. Evol. Microbiol.">
        <title>The Global Catalogue of Microorganisms (GCM) 10K type strain sequencing project: providing services to taxonomists for standard genome sequencing and annotation.</title>
        <authorList>
            <consortium name="The Broad Institute Genomics Platform"/>
            <consortium name="The Broad Institute Genome Sequencing Center for Infectious Disease"/>
            <person name="Wu L."/>
            <person name="Ma J."/>
        </authorList>
    </citation>
    <scope>NUCLEOTIDE SEQUENCE [LARGE SCALE GENOMIC DNA]</scope>
    <source>
        <strain evidence="5">KLKA75</strain>
    </source>
</reference>
<evidence type="ECO:0000313" key="5">
    <source>
        <dbReference type="Proteomes" id="UP001595872"/>
    </source>
</evidence>
<comment type="caution">
    <text evidence="4">The sequence shown here is derived from an EMBL/GenBank/DDBJ whole genome shotgun (WGS) entry which is preliminary data.</text>
</comment>
<dbReference type="Pfam" id="PF13349">
    <property type="entry name" value="DUF4097"/>
    <property type="match status" value="1"/>
</dbReference>
<evidence type="ECO:0000256" key="2">
    <source>
        <dbReference type="SAM" id="SignalP"/>
    </source>
</evidence>
<dbReference type="EMBL" id="JBHSIT010000015">
    <property type="protein sequence ID" value="MFC4913204.1"/>
    <property type="molecule type" value="Genomic_DNA"/>
</dbReference>
<dbReference type="InterPro" id="IPR025164">
    <property type="entry name" value="Toastrack_DUF4097"/>
</dbReference>
<keyword evidence="5" id="KW-1185">Reference proteome</keyword>
<keyword evidence="2" id="KW-0732">Signal</keyword>
<organism evidence="4 5">
    <name type="scientific">Actinomadura gamaensis</name>
    <dbReference type="NCBI Taxonomy" id="1763541"/>
    <lineage>
        <taxon>Bacteria</taxon>
        <taxon>Bacillati</taxon>
        <taxon>Actinomycetota</taxon>
        <taxon>Actinomycetes</taxon>
        <taxon>Streptosporangiales</taxon>
        <taxon>Thermomonosporaceae</taxon>
        <taxon>Actinomadura</taxon>
    </lineage>
</organism>
<name>A0ABV9UBE5_9ACTN</name>
<accession>A0ABV9UBE5</accession>
<feature type="chain" id="PRO_5046713611" evidence="2">
    <location>
        <begin position="23"/>
        <end position="241"/>
    </location>
</feature>
<feature type="signal peptide" evidence="2">
    <location>
        <begin position="1"/>
        <end position="22"/>
    </location>
</feature>
<dbReference type="Proteomes" id="UP001595872">
    <property type="component" value="Unassembled WGS sequence"/>
</dbReference>
<protein>
    <submittedName>
        <fullName evidence="4">DUF4097 family beta strand repeat-containing protein</fullName>
    </submittedName>
</protein>
<evidence type="ECO:0000259" key="3">
    <source>
        <dbReference type="Pfam" id="PF13349"/>
    </source>
</evidence>
<proteinExistence type="predicted"/>